<evidence type="ECO:0000313" key="2">
    <source>
        <dbReference type="EMBL" id="CAD9984322.1"/>
    </source>
</evidence>
<name>A0A7S2YMP8_9STRA</name>
<gene>
    <name evidence="2" type="ORF">APAL1065_LOCUS21594</name>
</gene>
<accession>A0A7S2YMP8</accession>
<feature type="compositionally biased region" description="Low complexity" evidence="1">
    <location>
        <begin position="150"/>
        <end position="161"/>
    </location>
</feature>
<feature type="region of interest" description="Disordered" evidence="1">
    <location>
        <begin position="150"/>
        <end position="176"/>
    </location>
</feature>
<dbReference type="EMBL" id="HBHT01032134">
    <property type="protein sequence ID" value="CAD9984322.1"/>
    <property type="molecule type" value="Transcribed_RNA"/>
</dbReference>
<dbReference type="AlphaFoldDB" id="A0A7S2YMP8"/>
<feature type="region of interest" description="Disordered" evidence="1">
    <location>
        <begin position="49"/>
        <end position="129"/>
    </location>
</feature>
<feature type="compositionally biased region" description="Basic and acidic residues" evidence="1">
    <location>
        <begin position="49"/>
        <end position="58"/>
    </location>
</feature>
<protein>
    <submittedName>
        <fullName evidence="2">Uncharacterized protein</fullName>
    </submittedName>
</protein>
<sequence>METLRREDFLVSLNARAIDLMRFMDYNTAQTFLNVGLRRLDEARRKVEAAVRERHGEEGDSMDEDMDGGPTSFPAPVDVSATASAKPGSSLLAQEQRRHQQDDVVSSTASTPPSGNRIHPDDLTSQAAHSSASSSSFAFELYQKAFTIASSPPGTSESQSSAGPPKSVEDSSAEAETVLDDESDSILWSCILLYNLGLCHQIASLVSGDVDHMTKSLLAYQRALTFIYPWPEDPSFLLLELALLNNNCLIQYQLQESEEISKCLQRIQVNLRDIDVVLTPDAPATTDSAFLEEIAYFRRNLAKTQSPPQK</sequence>
<reference evidence="2" key="1">
    <citation type="submission" date="2021-01" db="EMBL/GenBank/DDBJ databases">
        <authorList>
            <person name="Corre E."/>
            <person name="Pelletier E."/>
            <person name="Niang G."/>
            <person name="Scheremetjew M."/>
            <person name="Finn R."/>
            <person name="Kale V."/>
            <person name="Holt S."/>
            <person name="Cochrane G."/>
            <person name="Meng A."/>
            <person name="Brown T."/>
            <person name="Cohen L."/>
        </authorList>
    </citation>
    <scope>NUCLEOTIDE SEQUENCE</scope>
    <source>
        <strain evidence="2">CCMP125</strain>
    </source>
</reference>
<organism evidence="2">
    <name type="scientific">Entomoneis paludosa</name>
    <dbReference type="NCBI Taxonomy" id="265537"/>
    <lineage>
        <taxon>Eukaryota</taxon>
        <taxon>Sar</taxon>
        <taxon>Stramenopiles</taxon>
        <taxon>Ochrophyta</taxon>
        <taxon>Bacillariophyta</taxon>
        <taxon>Bacillariophyceae</taxon>
        <taxon>Bacillariophycidae</taxon>
        <taxon>Entomoneidaceae</taxon>
        <taxon>Entomoneis</taxon>
    </lineage>
</organism>
<evidence type="ECO:0000256" key="1">
    <source>
        <dbReference type="SAM" id="MobiDB-lite"/>
    </source>
</evidence>
<feature type="compositionally biased region" description="Polar residues" evidence="1">
    <location>
        <begin position="103"/>
        <end position="114"/>
    </location>
</feature>
<proteinExistence type="predicted"/>